<protein>
    <recommendedName>
        <fullName evidence="2">Ribonuclease H1 N-terminal domain-containing protein</fullName>
    </recommendedName>
</protein>
<dbReference type="SUPFAM" id="SSF55658">
    <property type="entry name" value="L9 N-domain-like"/>
    <property type="match status" value="1"/>
</dbReference>
<evidence type="ECO:0000259" key="2">
    <source>
        <dbReference type="Pfam" id="PF01693"/>
    </source>
</evidence>
<dbReference type="EMBL" id="MU806737">
    <property type="protein sequence ID" value="KAJ3833254.1"/>
    <property type="molecule type" value="Genomic_DNA"/>
</dbReference>
<comment type="caution">
    <text evidence="3">The sequence shown here is derived from an EMBL/GenBank/DDBJ whole genome shotgun (WGS) entry which is preliminary data.</text>
</comment>
<evidence type="ECO:0000256" key="1">
    <source>
        <dbReference type="SAM" id="MobiDB-lite"/>
    </source>
</evidence>
<feature type="compositionally biased region" description="Low complexity" evidence="1">
    <location>
        <begin position="84"/>
        <end position="100"/>
    </location>
</feature>
<reference evidence="3" key="1">
    <citation type="submission" date="2022-08" db="EMBL/GenBank/DDBJ databases">
        <authorList>
            <consortium name="DOE Joint Genome Institute"/>
            <person name="Min B."/>
            <person name="Riley R."/>
            <person name="Sierra-Patev S."/>
            <person name="Naranjo-Ortiz M."/>
            <person name="Looney B."/>
            <person name="Konkel Z."/>
            <person name="Slot J.C."/>
            <person name="Sakamoto Y."/>
            <person name="Steenwyk J.L."/>
            <person name="Rokas A."/>
            <person name="Carro J."/>
            <person name="Camarero S."/>
            <person name="Ferreira P."/>
            <person name="Molpeceres G."/>
            <person name="Ruiz-Duenas F.J."/>
            <person name="Serrano A."/>
            <person name="Henrissat B."/>
            <person name="Drula E."/>
            <person name="Hughes K.W."/>
            <person name="Mata J.L."/>
            <person name="Ishikawa N.K."/>
            <person name="Vargas-Isla R."/>
            <person name="Ushijima S."/>
            <person name="Smith C.A."/>
            <person name="Ahrendt S."/>
            <person name="Andreopoulos W."/>
            <person name="He G."/>
            <person name="Labutti K."/>
            <person name="Lipzen A."/>
            <person name="Ng V."/>
            <person name="Sandor L."/>
            <person name="Barry K."/>
            <person name="Martinez A.T."/>
            <person name="Xiao Y."/>
            <person name="Gibbons J.G."/>
            <person name="Terashima K."/>
            <person name="Hibbett D.S."/>
            <person name="Grigoriev I.V."/>
        </authorList>
    </citation>
    <scope>NUCLEOTIDE SEQUENCE</scope>
    <source>
        <strain evidence="3">TFB9207</strain>
    </source>
</reference>
<proteinExistence type="predicted"/>
<organism evidence="3 4">
    <name type="scientific">Lentinula raphanica</name>
    <dbReference type="NCBI Taxonomy" id="153919"/>
    <lineage>
        <taxon>Eukaryota</taxon>
        <taxon>Fungi</taxon>
        <taxon>Dikarya</taxon>
        <taxon>Basidiomycota</taxon>
        <taxon>Agaricomycotina</taxon>
        <taxon>Agaricomycetes</taxon>
        <taxon>Agaricomycetidae</taxon>
        <taxon>Agaricales</taxon>
        <taxon>Marasmiineae</taxon>
        <taxon>Omphalotaceae</taxon>
        <taxon>Lentinula</taxon>
    </lineage>
</organism>
<dbReference type="AlphaFoldDB" id="A0AA38NZ01"/>
<feature type="compositionally biased region" description="Acidic residues" evidence="1">
    <location>
        <begin position="49"/>
        <end position="67"/>
    </location>
</feature>
<gene>
    <name evidence="3" type="ORF">F5878DRAFT_665812</name>
</gene>
<feature type="domain" description="Ribonuclease H1 N-terminal" evidence="2">
    <location>
        <begin position="149"/>
        <end position="190"/>
    </location>
</feature>
<dbReference type="Proteomes" id="UP001163846">
    <property type="component" value="Unassembled WGS sequence"/>
</dbReference>
<accession>A0AA38NZ01</accession>
<evidence type="ECO:0000313" key="3">
    <source>
        <dbReference type="EMBL" id="KAJ3833254.1"/>
    </source>
</evidence>
<evidence type="ECO:0000313" key="4">
    <source>
        <dbReference type="Proteomes" id="UP001163846"/>
    </source>
</evidence>
<name>A0AA38NZ01_9AGAR</name>
<feature type="compositionally biased region" description="Basic and acidic residues" evidence="1">
    <location>
        <begin position="1"/>
        <end position="14"/>
    </location>
</feature>
<keyword evidence="4" id="KW-1185">Reference proteome</keyword>
<feature type="region of interest" description="Disordered" evidence="1">
    <location>
        <begin position="1"/>
        <end position="107"/>
    </location>
</feature>
<dbReference type="InterPro" id="IPR011320">
    <property type="entry name" value="RNase_H1_N"/>
</dbReference>
<dbReference type="Pfam" id="PF01693">
    <property type="entry name" value="Cauli_VI"/>
    <property type="match status" value="1"/>
</dbReference>
<feature type="compositionally biased region" description="Polar residues" evidence="1">
    <location>
        <begin position="15"/>
        <end position="42"/>
    </location>
</feature>
<dbReference type="InterPro" id="IPR009027">
    <property type="entry name" value="Ribosomal_bL9/RNase_H1_N"/>
</dbReference>
<sequence length="275" mass="29645">MTALKKYQESRVEETTNSGNNQRGPQVDQPNSTTSKGSSQKPNLVWISSDEEDNREGVSDDDTSDDEFLSKKLRNMSVIDVSVKSTPPATPTRPSAPKASVSKLPGSPAVSTISTLTLKPGPQTGNAASSVPTPYQAPATPGRQGKFNAYVVYSGMAPFYYDRWARVKSLFESDKSLVFKGFYTLEQAKEAYHAAHNSGVIGAIRVGAGRPIWSVTEGVRPAIYESVHDALREGLEWGAGHLKGFSNEADAKEDWVAKASTNPSRIIATASPGFF</sequence>